<evidence type="ECO:0000256" key="3">
    <source>
        <dbReference type="ARBA" id="ARBA00023235"/>
    </source>
</evidence>
<dbReference type="InterPro" id="IPR025532">
    <property type="entry name" value="G6P_1-epimerase"/>
</dbReference>
<keyword evidence="6" id="KW-1185">Reference proteome</keyword>
<organism evidence="5 6">
    <name type="scientific">Alkalimarinus alittae</name>
    <dbReference type="NCBI Taxonomy" id="2961619"/>
    <lineage>
        <taxon>Bacteria</taxon>
        <taxon>Pseudomonadati</taxon>
        <taxon>Pseudomonadota</taxon>
        <taxon>Gammaproteobacteria</taxon>
        <taxon>Alteromonadales</taxon>
        <taxon>Alteromonadaceae</taxon>
        <taxon>Alkalimarinus</taxon>
    </lineage>
</organism>
<dbReference type="InterPro" id="IPR008183">
    <property type="entry name" value="Aldose_1/G6P_1-epimerase"/>
</dbReference>
<evidence type="ECO:0000256" key="1">
    <source>
        <dbReference type="ARBA" id="ARBA00001096"/>
    </source>
</evidence>
<dbReference type="CDD" id="cd09020">
    <property type="entry name" value="D-hex-6-P-epi_like"/>
    <property type="match status" value="1"/>
</dbReference>
<dbReference type="EMBL" id="CP100390">
    <property type="protein sequence ID" value="UZE97396.1"/>
    <property type="molecule type" value="Genomic_DNA"/>
</dbReference>
<name>A0ABY6N5N2_9ALTE</name>
<dbReference type="PANTHER" id="PTHR11122">
    <property type="entry name" value="APOSPORY-ASSOCIATED PROTEIN C-RELATED"/>
    <property type="match status" value="1"/>
</dbReference>
<evidence type="ECO:0000313" key="5">
    <source>
        <dbReference type="EMBL" id="UZE97396.1"/>
    </source>
</evidence>
<dbReference type="Gene3D" id="2.70.98.10">
    <property type="match status" value="1"/>
</dbReference>
<proteinExistence type="inferred from homology"/>
<dbReference type="Pfam" id="PF01263">
    <property type="entry name" value="Aldose_epim"/>
    <property type="match status" value="1"/>
</dbReference>
<accession>A0ABY6N5N2</accession>
<reference evidence="5" key="1">
    <citation type="submission" date="2022-06" db="EMBL/GenBank/DDBJ databases">
        <title>Alkalimarinus sp. nov., isolated from gut of a Alitta virens.</title>
        <authorList>
            <person name="Yang A.I."/>
            <person name="Shin N.-R."/>
        </authorList>
    </citation>
    <scope>NUCLEOTIDE SEQUENCE</scope>
    <source>
        <strain evidence="5">A2M4</strain>
    </source>
</reference>
<dbReference type="EC" id="5.1.3.15" evidence="4"/>
<dbReference type="PIRSF" id="PIRSF016020">
    <property type="entry name" value="PHexose_mutarotase"/>
    <property type="match status" value="1"/>
</dbReference>
<evidence type="ECO:0000256" key="4">
    <source>
        <dbReference type="PIRNR" id="PIRNR016020"/>
    </source>
</evidence>
<dbReference type="PANTHER" id="PTHR11122:SF13">
    <property type="entry name" value="GLUCOSE-6-PHOSPHATE 1-EPIMERASE"/>
    <property type="match status" value="1"/>
</dbReference>
<protein>
    <recommendedName>
        <fullName evidence="4">Putative glucose-6-phosphate 1-epimerase</fullName>
        <ecNumber evidence="4">5.1.3.15</ecNumber>
    </recommendedName>
</protein>
<comment type="similarity">
    <text evidence="2 4">Belongs to the glucose-6-phosphate 1-epimerase family.</text>
</comment>
<evidence type="ECO:0000256" key="2">
    <source>
        <dbReference type="ARBA" id="ARBA00005866"/>
    </source>
</evidence>
<comment type="catalytic activity">
    <reaction evidence="1">
        <text>alpha-D-glucose 6-phosphate = beta-D-glucose 6-phosphate</text>
        <dbReference type="Rhea" id="RHEA:16249"/>
        <dbReference type="ChEBI" id="CHEBI:58225"/>
        <dbReference type="ChEBI" id="CHEBI:58247"/>
        <dbReference type="EC" id="5.1.3.15"/>
    </reaction>
</comment>
<dbReference type="SUPFAM" id="SSF74650">
    <property type="entry name" value="Galactose mutarotase-like"/>
    <property type="match status" value="1"/>
</dbReference>
<evidence type="ECO:0000313" key="6">
    <source>
        <dbReference type="Proteomes" id="UP001163739"/>
    </source>
</evidence>
<keyword evidence="3 4" id="KW-0413">Isomerase</keyword>
<dbReference type="RefSeq" id="WP_265048870.1">
    <property type="nucleotide sequence ID" value="NZ_CP100390.1"/>
</dbReference>
<dbReference type="InterPro" id="IPR011013">
    <property type="entry name" value="Gal_mutarotase_sf_dom"/>
</dbReference>
<dbReference type="InterPro" id="IPR014718">
    <property type="entry name" value="GH-type_carb-bd"/>
</dbReference>
<sequence length="303" mass="33419">MTNLQSIQEQLQLAPSVSMSDSRALYGSTESLALLNIESPMCNAVIAVQGAQLLEFAPKDATPWLWLSPKAVFQEGHPVRGGIPVCAPWFGVNHQDATKPKHGFVRTQDWQLINITESPSGVMKLVFQFLSAKEDFSLFPHKFSLELTLLLSDHIDISFSVKNSSPIEMPFSWALHSYFCVDDLNRVRVTGLENNTYLDATNALTPITQSGAVCFKTEVDRVYESVDTEQVIKGSPSLSIKGTNCPTAIVWNPGSELAEKMADITVNHYDEYICVERGAAFGNTWRVPPGQSATAELTILKSH</sequence>
<dbReference type="Proteomes" id="UP001163739">
    <property type="component" value="Chromosome"/>
</dbReference>
<gene>
    <name evidence="5" type="ORF">NKI27_06505</name>
</gene>